<comment type="caution">
    <text evidence="1">The sequence shown here is derived from an EMBL/GenBank/DDBJ whole genome shotgun (WGS) entry which is preliminary data.</text>
</comment>
<gene>
    <name evidence="1" type="ORF">O3P16_07965</name>
</gene>
<evidence type="ECO:0000313" key="2">
    <source>
        <dbReference type="Proteomes" id="UP001210231"/>
    </source>
</evidence>
<dbReference type="Proteomes" id="UP001210231">
    <property type="component" value="Unassembled WGS sequence"/>
</dbReference>
<dbReference type="RefSeq" id="WP_407031065.1">
    <property type="nucleotide sequence ID" value="NZ_JAQGEF010000007.1"/>
</dbReference>
<proteinExistence type="predicted"/>
<reference evidence="1 2" key="1">
    <citation type="submission" date="2022-12" db="EMBL/GenBank/DDBJ databases">
        <title>Chitinophagaceae gen. sp. nov., a new member of the family Chitinophagaceae, isolated from soil in a chemical factory.</title>
        <authorList>
            <person name="Ke Z."/>
        </authorList>
    </citation>
    <scope>NUCLEOTIDE SEQUENCE [LARGE SCALE GENOMIC DNA]</scope>
    <source>
        <strain evidence="1 2">LY-5</strain>
    </source>
</reference>
<sequence>MARKLFRKATPVAAPQPLFFNANEDLFLVRSKHLNKDYIVNYAGLAHVLKIVGFVDSIHIFSRFAFIKATKKQIYNKISFNTEAVEHLKKVGFLNPSKFF</sequence>
<accession>A0ABT4UIR8</accession>
<organism evidence="1 2">
    <name type="scientific">Polluticaenibacter yanchengensis</name>
    <dbReference type="NCBI Taxonomy" id="3014562"/>
    <lineage>
        <taxon>Bacteria</taxon>
        <taxon>Pseudomonadati</taxon>
        <taxon>Bacteroidota</taxon>
        <taxon>Chitinophagia</taxon>
        <taxon>Chitinophagales</taxon>
        <taxon>Chitinophagaceae</taxon>
        <taxon>Polluticaenibacter</taxon>
    </lineage>
</organism>
<protein>
    <submittedName>
        <fullName evidence="1">Uncharacterized protein</fullName>
    </submittedName>
</protein>
<evidence type="ECO:0000313" key="1">
    <source>
        <dbReference type="EMBL" id="MDA3614740.1"/>
    </source>
</evidence>
<name>A0ABT4UIR8_9BACT</name>
<keyword evidence="2" id="KW-1185">Reference proteome</keyword>
<dbReference type="EMBL" id="JAQGEF010000007">
    <property type="protein sequence ID" value="MDA3614740.1"/>
    <property type="molecule type" value="Genomic_DNA"/>
</dbReference>